<proteinExistence type="predicted"/>
<reference evidence="1 2" key="1">
    <citation type="submission" date="2020-10" db="EMBL/GenBank/DDBJ databases">
        <title>Sequencing the genomes of 1000 actinobacteria strains.</title>
        <authorList>
            <person name="Klenk H.-P."/>
        </authorList>
    </citation>
    <scope>NUCLEOTIDE SEQUENCE [LARGE SCALE GENOMIC DNA]</scope>
    <source>
        <strain evidence="1 2">DSM 7307</strain>
    </source>
</reference>
<dbReference type="Proteomes" id="UP000620262">
    <property type="component" value="Unassembled WGS sequence"/>
</dbReference>
<accession>A0ABR9IYK9</accession>
<comment type="caution">
    <text evidence="1">The sequence shown here is derived from an EMBL/GenBank/DDBJ whole genome shotgun (WGS) entry which is preliminary data.</text>
</comment>
<keyword evidence="2" id="KW-1185">Reference proteome</keyword>
<name>A0ABR9IYK9_RHIVS</name>
<gene>
    <name evidence="1" type="ORF">H4W29_005554</name>
</gene>
<evidence type="ECO:0000313" key="1">
    <source>
        <dbReference type="EMBL" id="MBE1508309.1"/>
    </source>
</evidence>
<dbReference type="RefSeq" id="WP_192731931.1">
    <property type="nucleotide sequence ID" value="NZ_BAAAVL010000002.1"/>
</dbReference>
<organism evidence="1 2">
    <name type="scientific">Rhizobium viscosum</name>
    <name type="common">Arthrobacter viscosus</name>
    <dbReference type="NCBI Taxonomy" id="1673"/>
    <lineage>
        <taxon>Bacteria</taxon>
        <taxon>Pseudomonadati</taxon>
        <taxon>Pseudomonadota</taxon>
        <taxon>Alphaproteobacteria</taxon>
        <taxon>Hyphomicrobiales</taxon>
        <taxon>Rhizobiaceae</taxon>
        <taxon>Rhizobium/Agrobacterium group</taxon>
        <taxon>Rhizobium</taxon>
    </lineage>
</organism>
<protein>
    <submittedName>
        <fullName evidence="1">Uncharacterized protein</fullName>
    </submittedName>
</protein>
<dbReference type="EMBL" id="JADBEC010000002">
    <property type="protein sequence ID" value="MBE1508309.1"/>
    <property type="molecule type" value="Genomic_DNA"/>
</dbReference>
<evidence type="ECO:0000313" key="2">
    <source>
        <dbReference type="Proteomes" id="UP000620262"/>
    </source>
</evidence>
<sequence length="52" mass="5696">MITAFSHRLVGANVPTSSHLRKMTASVEEGYYHGQLILSQSLEMANMQSGSE</sequence>